<reference evidence="4 5" key="1">
    <citation type="journal article" date="2015" name="Genome Announc.">
        <title>Genome Sequence of 'Candidatus Thioglobus singularis' Strain PS1, a Mixotroph from the SUP05 Clade of Marine Gammaproteobacteria.</title>
        <authorList>
            <person name="Marshall K.T."/>
            <person name="Morris R.M."/>
        </authorList>
    </citation>
    <scope>NUCLEOTIDE SEQUENCE [LARGE SCALE GENOMIC DNA]</scope>
    <source>
        <strain evidence="4 5">PS1</strain>
    </source>
</reference>
<dbReference type="InterPro" id="IPR050553">
    <property type="entry name" value="Thioredoxin_ResA/DsbE_sf"/>
</dbReference>
<protein>
    <submittedName>
        <fullName evidence="4">Redoxin</fullName>
    </submittedName>
</protein>
<feature type="domain" description="Thioredoxin" evidence="3">
    <location>
        <begin position="35"/>
        <end position="175"/>
    </location>
</feature>
<dbReference type="CDD" id="cd02966">
    <property type="entry name" value="TlpA_like_family"/>
    <property type="match status" value="1"/>
</dbReference>
<keyword evidence="5" id="KW-1185">Reference proteome</keyword>
<dbReference type="KEGG" id="tsn:W908_06475"/>
<dbReference type="OrthoDB" id="9799347at2"/>
<dbReference type="InterPro" id="IPR013766">
    <property type="entry name" value="Thioredoxin_domain"/>
</dbReference>
<keyword evidence="2" id="KW-0732">Signal</keyword>
<dbReference type="PANTHER" id="PTHR42852">
    <property type="entry name" value="THIOL:DISULFIDE INTERCHANGE PROTEIN DSBE"/>
    <property type="match status" value="1"/>
</dbReference>
<dbReference type="GO" id="GO:0015036">
    <property type="term" value="F:disulfide oxidoreductase activity"/>
    <property type="evidence" value="ECO:0007669"/>
    <property type="project" value="UniProtKB-ARBA"/>
</dbReference>
<evidence type="ECO:0000259" key="3">
    <source>
        <dbReference type="PROSITE" id="PS51352"/>
    </source>
</evidence>
<dbReference type="Proteomes" id="UP000068905">
    <property type="component" value="Chromosome"/>
</dbReference>
<dbReference type="SUPFAM" id="SSF52833">
    <property type="entry name" value="Thioredoxin-like"/>
    <property type="match status" value="1"/>
</dbReference>
<dbReference type="Gene3D" id="3.40.30.10">
    <property type="entry name" value="Glutaredoxin"/>
    <property type="match status" value="1"/>
</dbReference>
<evidence type="ECO:0000313" key="5">
    <source>
        <dbReference type="Proteomes" id="UP000068905"/>
    </source>
</evidence>
<evidence type="ECO:0000256" key="2">
    <source>
        <dbReference type="SAM" id="SignalP"/>
    </source>
</evidence>
<organism evidence="4 5">
    <name type="scientific">Candidatus Pseudothioglobus singularis PS1</name>
    <dbReference type="NCBI Taxonomy" id="1125411"/>
    <lineage>
        <taxon>Bacteria</taxon>
        <taxon>Pseudomonadati</taxon>
        <taxon>Pseudomonadota</taxon>
        <taxon>Gammaproteobacteria</taxon>
        <taxon>Candidatus Pseudothioglobaceae</taxon>
        <taxon>Candidatus Pseudothioglobus</taxon>
    </lineage>
</organism>
<sequence length="175" mass="20326">MKKLLIILLLISPIHTSQALSLNSLVDWVKPLMPWYEQEPELTFKLTDIKGNVYTEKNTKGKYLVVNFWATWCTPCLKEIPAFVKFYNKNSDHVEILGLDFEPVNIEVINEFIERFNINYPIVLYDYQNDSEYSNFGEIVGMPTTQIYSPEGELLQTFMGEVTIEDLDKFISPIS</sequence>
<gene>
    <name evidence="4" type="ORF">W908_06475</name>
</gene>
<feature type="signal peptide" evidence="2">
    <location>
        <begin position="1"/>
        <end position="19"/>
    </location>
</feature>
<evidence type="ECO:0000313" key="4">
    <source>
        <dbReference type="EMBL" id="ALE02205.1"/>
    </source>
</evidence>
<dbReference type="STRING" id="1125411.W908_06475"/>
<dbReference type="PROSITE" id="PS00194">
    <property type="entry name" value="THIOREDOXIN_1"/>
    <property type="match status" value="1"/>
</dbReference>
<dbReference type="Pfam" id="PF00578">
    <property type="entry name" value="AhpC-TSA"/>
    <property type="match status" value="1"/>
</dbReference>
<proteinExistence type="predicted"/>
<feature type="chain" id="PRO_5005789688" evidence="2">
    <location>
        <begin position="20"/>
        <end position="175"/>
    </location>
</feature>
<dbReference type="GO" id="GO:0016209">
    <property type="term" value="F:antioxidant activity"/>
    <property type="evidence" value="ECO:0007669"/>
    <property type="project" value="InterPro"/>
</dbReference>
<dbReference type="RefSeq" id="WP_053820414.1">
    <property type="nucleotide sequence ID" value="NZ_CP006911.1"/>
</dbReference>
<dbReference type="InterPro" id="IPR000866">
    <property type="entry name" value="AhpC/TSA"/>
</dbReference>
<evidence type="ECO:0000256" key="1">
    <source>
        <dbReference type="ARBA" id="ARBA00023284"/>
    </source>
</evidence>
<dbReference type="PANTHER" id="PTHR42852:SF18">
    <property type="entry name" value="CHROMOSOME UNDETERMINED SCAFFOLD_47, WHOLE GENOME SHOTGUN SEQUENCE"/>
    <property type="match status" value="1"/>
</dbReference>
<accession>A0A0M3T261</accession>
<dbReference type="EMBL" id="CP006911">
    <property type="protein sequence ID" value="ALE02205.1"/>
    <property type="molecule type" value="Genomic_DNA"/>
</dbReference>
<dbReference type="InterPro" id="IPR036249">
    <property type="entry name" value="Thioredoxin-like_sf"/>
</dbReference>
<dbReference type="InterPro" id="IPR017937">
    <property type="entry name" value="Thioredoxin_CS"/>
</dbReference>
<name>A0A0M3T261_9GAMM</name>
<dbReference type="PROSITE" id="PS51352">
    <property type="entry name" value="THIOREDOXIN_2"/>
    <property type="match status" value="1"/>
</dbReference>
<dbReference type="AlphaFoldDB" id="A0A0M3T261"/>
<keyword evidence="1" id="KW-0676">Redox-active center</keyword>